<evidence type="ECO:0000256" key="1">
    <source>
        <dbReference type="SAM" id="MobiDB-lite"/>
    </source>
</evidence>
<feature type="region of interest" description="Disordered" evidence="1">
    <location>
        <begin position="1"/>
        <end position="84"/>
    </location>
</feature>
<feature type="compositionally biased region" description="Basic and acidic residues" evidence="1">
    <location>
        <begin position="11"/>
        <end position="38"/>
    </location>
</feature>
<feature type="compositionally biased region" description="Basic and acidic residues" evidence="1">
    <location>
        <begin position="48"/>
        <end position="66"/>
    </location>
</feature>
<dbReference type="Proteomes" id="UP001281761">
    <property type="component" value="Unassembled WGS sequence"/>
</dbReference>
<dbReference type="EMBL" id="JARBJD010000135">
    <property type="protein sequence ID" value="KAK2950450.1"/>
    <property type="molecule type" value="Genomic_DNA"/>
</dbReference>
<sequence>MTDRCSQQSDETIRNGEREYTARRAKFDVDASQREEQTRIQPHVTHSPRPEEESCTRSDQPEHESEVDQAVQGQTGQKNWLTRTSEDDEMAWILKSGNANEARQCVCQNSETDEEERQREGNEDASGTIEAGLVDDRQESGMENMDPPTASVAELSSIILSTHLPLFINLAKDTCYL</sequence>
<evidence type="ECO:0000313" key="3">
    <source>
        <dbReference type="Proteomes" id="UP001281761"/>
    </source>
</evidence>
<protein>
    <submittedName>
        <fullName evidence="2">Uncharacterized protein</fullName>
    </submittedName>
</protein>
<feature type="region of interest" description="Disordered" evidence="1">
    <location>
        <begin position="102"/>
        <end position="128"/>
    </location>
</feature>
<proteinExistence type="predicted"/>
<evidence type="ECO:0000313" key="2">
    <source>
        <dbReference type="EMBL" id="KAK2950450.1"/>
    </source>
</evidence>
<gene>
    <name evidence="2" type="ORF">BLNAU_14568</name>
</gene>
<reference evidence="2 3" key="1">
    <citation type="journal article" date="2022" name="bioRxiv">
        <title>Genomics of Preaxostyla Flagellates Illuminates Evolutionary Transitions and the Path Towards Mitochondrial Loss.</title>
        <authorList>
            <person name="Novak L.V.F."/>
            <person name="Treitli S.C."/>
            <person name="Pyrih J."/>
            <person name="Halakuc P."/>
            <person name="Pipaliya S.V."/>
            <person name="Vacek V."/>
            <person name="Brzon O."/>
            <person name="Soukal P."/>
            <person name="Eme L."/>
            <person name="Dacks J.B."/>
            <person name="Karnkowska A."/>
            <person name="Elias M."/>
            <person name="Hampl V."/>
        </authorList>
    </citation>
    <scope>NUCLEOTIDE SEQUENCE [LARGE SCALE GENOMIC DNA]</scope>
    <source>
        <strain evidence="2">NAU3</strain>
        <tissue evidence="2">Gut</tissue>
    </source>
</reference>
<comment type="caution">
    <text evidence="2">The sequence shown here is derived from an EMBL/GenBank/DDBJ whole genome shotgun (WGS) entry which is preliminary data.</text>
</comment>
<feature type="compositionally biased region" description="Polar residues" evidence="1">
    <location>
        <begin position="71"/>
        <end position="83"/>
    </location>
</feature>
<keyword evidence="3" id="KW-1185">Reference proteome</keyword>
<feature type="compositionally biased region" description="Polar residues" evidence="1">
    <location>
        <begin position="1"/>
        <end position="10"/>
    </location>
</feature>
<organism evidence="2 3">
    <name type="scientific">Blattamonas nauphoetae</name>
    <dbReference type="NCBI Taxonomy" id="2049346"/>
    <lineage>
        <taxon>Eukaryota</taxon>
        <taxon>Metamonada</taxon>
        <taxon>Preaxostyla</taxon>
        <taxon>Oxymonadida</taxon>
        <taxon>Blattamonas</taxon>
    </lineage>
</organism>
<accession>A0ABQ9XGA3</accession>
<name>A0ABQ9XGA3_9EUKA</name>